<organism evidence="1 2">
    <name type="scientific">Kribbella antibiotica</name>
    <dbReference type="NCBI Taxonomy" id="190195"/>
    <lineage>
        <taxon>Bacteria</taxon>
        <taxon>Bacillati</taxon>
        <taxon>Actinomycetota</taxon>
        <taxon>Actinomycetes</taxon>
        <taxon>Propionibacteriales</taxon>
        <taxon>Kribbellaceae</taxon>
        <taxon>Kribbella</taxon>
    </lineage>
</organism>
<keyword evidence="2" id="KW-1185">Reference proteome</keyword>
<dbReference type="AlphaFoldDB" id="A0A4R4ZR76"/>
<sequence>MTTADWHMSSEDSSTATAANASVWRASIRATGAIRNAPRDLECWFRNDDVVVCDPSGAMVWLDLGDTVAYRSGDGSLIVSGADDDGELFTHPAPDAAAMQSRLATLAWLGVREPYQAIEEQLLFLDRPAVRLSLAGGEFDRIEVVTDQESGVTLEVSAHHPIHGPSRVQVTAFESSEEMPALPTN</sequence>
<evidence type="ECO:0000313" key="2">
    <source>
        <dbReference type="Proteomes" id="UP000295124"/>
    </source>
</evidence>
<accession>A0A4R4ZR76</accession>
<proteinExistence type="predicted"/>
<evidence type="ECO:0000313" key="1">
    <source>
        <dbReference type="EMBL" id="TDD59482.1"/>
    </source>
</evidence>
<evidence type="ECO:0008006" key="3">
    <source>
        <dbReference type="Google" id="ProtNLM"/>
    </source>
</evidence>
<protein>
    <recommendedName>
        <fullName evidence="3">Outer membrane lipoprotein carrier protein LolA</fullName>
    </recommendedName>
</protein>
<dbReference type="OrthoDB" id="3834853at2"/>
<gene>
    <name evidence="1" type="ORF">E1263_14975</name>
</gene>
<dbReference type="RefSeq" id="WP_132167899.1">
    <property type="nucleotide sequence ID" value="NZ_SMKX01000035.1"/>
</dbReference>
<dbReference type="Proteomes" id="UP000295124">
    <property type="component" value="Unassembled WGS sequence"/>
</dbReference>
<name>A0A4R4ZR76_9ACTN</name>
<reference evidence="1 2" key="1">
    <citation type="submission" date="2019-03" db="EMBL/GenBank/DDBJ databases">
        <title>Draft genome sequences of novel Actinobacteria.</title>
        <authorList>
            <person name="Sahin N."/>
            <person name="Ay H."/>
            <person name="Saygin H."/>
        </authorList>
    </citation>
    <scope>NUCLEOTIDE SEQUENCE [LARGE SCALE GENOMIC DNA]</scope>
    <source>
        <strain evidence="1 2">JCM 13523</strain>
    </source>
</reference>
<comment type="caution">
    <text evidence="1">The sequence shown here is derived from an EMBL/GenBank/DDBJ whole genome shotgun (WGS) entry which is preliminary data.</text>
</comment>
<dbReference type="EMBL" id="SMKX01000035">
    <property type="protein sequence ID" value="TDD59482.1"/>
    <property type="molecule type" value="Genomic_DNA"/>
</dbReference>